<dbReference type="SUPFAM" id="SSF55729">
    <property type="entry name" value="Acyl-CoA N-acyltransferases (Nat)"/>
    <property type="match status" value="1"/>
</dbReference>
<feature type="region of interest" description="Disordered" evidence="1">
    <location>
        <begin position="1"/>
        <end position="21"/>
    </location>
</feature>
<dbReference type="EMBL" id="JAMQBK010000029">
    <property type="protein sequence ID" value="MCM2371182.1"/>
    <property type="molecule type" value="Genomic_DNA"/>
</dbReference>
<dbReference type="PANTHER" id="PTHR43072:SF60">
    <property type="entry name" value="L-2,4-DIAMINOBUTYRIC ACID ACETYLTRANSFERASE"/>
    <property type="match status" value="1"/>
</dbReference>
<feature type="compositionally biased region" description="Polar residues" evidence="1">
    <location>
        <begin position="119"/>
        <end position="150"/>
    </location>
</feature>
<comment type="caution">
    <text evidence="3">The sequence shown here is derived from an EMBL/GenBank/DDBJ whole genome shotgun (WGS) entry which is preliminary data.</text>
</comment>
<dbReference type="InterPro" id="IPR000182">
    <property type="entry name" value="GNAT_dom"/>
</dbReference>
<evidence type="ECO:0000256" key="1">
    <source>
        <dbReference type="SAM" id="MobiDB-lite"/>
    </source>
</evidence>
<feature type="compositionally biased region" description="Polar residues" evidence="1">
    <location>
        <begin position="221"/>
        <end position="239"/>
    </location>
</feature>
<dbReference type="RefSeq" id="WP_250928819.1">
    <property type="nucleotide sequence ID" value="NZ_JAMQBK010000029.1"/>
</dbReference>
<organism evidence="3 4">
    <name type="scientific">Aporhodopirellula aestuarii</name>
    <dbReference type="NCBI Taxonomy" id="2950107"/>
    <lineage>
        <taxon>Bacteria</taxon>
        <taxon>Pseudomonadati</taxon>
        <taxon>Planctomycetota</taxon>
        <taxon>Planctomycetia</taxon>
        <taxon>Pirellulales</taxon>
        <taxon>Pirellulaceae</taxon>
        <taxon>Aporhodopirellula</taxon>
    </lineage>
</organism>
<dbReference type="Gene3D" id="3.40.630.30">
    <property type="match status" value="1"/>
</dbReference>
<name>A0ABT0U2Q0_9BACT</name>
<evidence type="ECO:0000313" key="4">
    <source>
        <dbReference type="Proteomes" id="UP001202961"/>
    </source>
</evidence>
<reference evidence="3 4" key="1">
    <citation type="journal article" date="2022" name="Syst. Appl. Microbiol.">
        <title>Rhodopirellula aestuarii sp. nov., a novel member of the genus Rhodopirellula isolated from brackish sediments collected in the Tagus River estuary, Portugal.</title>
        <authorList>
            <person name="Vitorino I.R."/>
            <person name="Klimek D."/>
            <person name="Calusinska M."/>
            <person name="Lobo-da-Cunha A."/>
            <person name="Vasconcelos V."/>
            <person name="Lage O.M."/>
        </authorList>
    </citation>
    <scope>NUCLEOTIDE SEQUENCE [LARGE SCALE GENOMIC DNA]</scope>
    <source>
        <strain evidence="3 4">ICT_H3.1</strain>
    </source>
</reference>
<dbReference type="PROSITE" id="PS51186">
    <property type="entry name" value="GNAT"/>
    <property type="match status" value="1"/>
</dbReference>
<evidence type="ECO:0000259" key="2">
    <source>
        <dbReference type="PROSITE" id="PS51186"/>
    </source>
</evidence>
<feature type="region of interest" description="Disordered" evidence="1">
    <location>
        <begin position="221"/>
        <end position="253"/>
    </location>
</feature>
<dbReference type="Proteomes" id="UP001202961">
    <property type="component" value="Unassembled WGS sequence"/>
</dbReference>
<dbReference type="InterPro" id="IPR016181">
    <property type="entry name" value="Acyl_CoA_acyltransferase"/>
</dbReference>
<feature type="domain" description="N-acetyltransferase" evidence="2">
    <location>
        <begin position="281"/>
        <end position="432"/>
    </location>
</feature>
<sequence length="432" mass="47257">MPHESLAQPVPASTTADGSKPANASITVWKLSTAELATALTHTFDRISPARAGIVTDQLRGILKAQATDRLVVLAASTDPPQLQQSLLAIAMLPESGDTATILHVDWVEPNRTERESHQTVGNTSQDRSKTDSTVGDTGLATGSESTKNQLGESLWQRLSGILAERGIRFLQWATDPASPPSDSTGELPRASANEWPQILHFAQIGTLEYLALDCDGEGRWSSTRGETRKTSSQKTTNAPARDPFSLKLHPLDQDDSDQKVEFEKLVQRTYVDSLDCPPLERFRTVSEIITGYRIVDAYAPDLWYTVRLDHPGQASTGADDGERQTEENVESIIGCVILARHSGSSSRNNEQTNPASVIELVYMGIAPEYRGRGSGQQIMQMIEDVCQQQNAERLILAVDRNNHPAIAAYRGIGMQPLFRETVWGRSLTDAG</sequence>
<protein>
    <submittedName>
        <fullName evidence="3">GNAT family N-acetyltransferase</fullName>
    </submittedName>
</protein>
<feature type="region of interest" description="Disordered" evidence="1">
    <location>
        <begin position="110"/>
        <end position="150"/>
    </location>
</feature>
<dbReference type="CDD" id="cd04301">
    <property type="entry name" value="NAT_SF"/>
    <property type="match status" value="1"/>
</dbReference>
<dbReference type="Pfam" id="PF00583">
    <property type="entry name" value="Acetyltransf_1"/>
    <property type="match status" value="1"/>
</dbReference>
<feature type="compositionally biased region" description="Polar residues" evidence="1">
    <location>
        <begin position="11"/>
        <end position="21"/>
    </location>
</feature>
<gene>
    <name evidence="3" type="ORF">NB063_11255</name>
</gene>
<keyword evidence="4" id="KW-1185">Reference proteome</keyword>
<proteinExistence type="predicted"/>
<dbReference type="PANTHER" id="PTHR43072">
    <property type="entry name" value="N-ACETYLTRANSFERASE"/>
    <property type="match status" value="1"/>
</dbReference>
<evidence type="ECO:0000313" key="3">
    <source>
        <dbReference type="EMBL" id="MCM2371182.1"/>
    </source>
</evidence>
<accession>A0ABT0U2Q0</accession>